<dbReference type="AlphaFoldDB" id="A0AAW1XTQ6"/>
<dbReference type="EMBL" id="JBEDUW010000003">
    <property type="protein sequence ID" value="KAK9939969.1"/>
    <property type="molecule type" value="Genomic_DNA"/>
</dbReference>
<keyword evidence="2" id="KW-1185">Reference proteome</keyword>
<evidence type="ECO:0000313" key="2">
    <source>
        <dbReference type="Proteomes" id="UP001457282"/>
    </source>
</evidence>
<dbReference type="Proteomes" id="UP001457282">
    <property type="component" value="Unassembled WGS sequence"/>
</dbReference>
<organism evidence="1 2">
    <name type="scientific">Rubus argutus</name>
    <name type="common">Southern blackberry</name>
    <dbReference type="NCBI Taxonomy" id="59490"/>
    <lineage>
        <taxon>Eukaryota</taxon>
        <taxon>Viridiplantae</taxon>
        <taxon>Streptophyta</taxon>
        <taxon>Embryophyta</taxon>
        <taxon>Tracheophyta</taxon>
        <taxon>Spermatophyta</taxon>
        <taxon>Magnoliopsida</taxon>
        <taxon>eudicotyledons</taxon>
        <taxon>Gunneridae</taxon>
        <taxon>Pentapetalae</taxon>
        <taxon>rosids</taxon>
        <taxon>fabids</taxon>
        <taxon>Rosales</taxon>
        <taxon>Rosaceae</taxon>
        <taxon>Rosoideae</taxon>
        <taxon>Rosoideae incertae sedis</taxon>
        <taxon>Rubus</taxon>
    </lineage>
</organism>
<comment type="caution">
    <text evidence="1">The sequence shown here is derived from an EMBL/GenBank/DDBJ whole genome shotgun (WGS) entry which is preliminary data.</text>
</comment>
<sequence>MLCLVSYTDYDCEFIQRTPTAVRGGSEGSLSAGGRVPRDALQSCEQNIVADKIAALGVWDMVLGYVCTKLPSEFPATDSWMLQAL</sequence>
<accession>A0AAW1XTQ6</accession>
<name>A0AAW1XTQ6_RUBAR</name>
<proteinExistence type="predicted"/>
<gene>
    <name evidence="1" type="ORF">M0R45_016648</name>
</gene>
<evidence type="ECO:0000313" key="1">
    <source>
        <dbReference type="EMBL" id="KAK9939969.1"/>
    </source>
</evidence>
<reference evidence="1 2" key="1">
    <citation type="journal article" date="2023" name="G3 (Bethesda)">
        <title>A chromosome-length genome assembly and annotation of blackberry (Rubus argutus, cv. 'Hillquist').</title>
        <authorList>
            <person name="Bruna T."/>
            <person name="Aryal R."/>
            <person name="Dudchenko O."/>
            <person name="Sargent D.J."/>
            <person name="Mead D."/>
            <person name="Buti M."/>
            <person name="Cavallini A."/>
            <person name="Hytonen T."/>
            <person name="Andres J."/>
            <person name="Pham M."/>
            <person name="Weisz D."/>
            <person name="Mascagni F."/>
            <person name="Usai G."/>
            <person name="Natali L."/>
            <person name="Bassil N."/>
            <person name="Fernandez G.E."/>
            <person name="Lomsadze A."/>
            <person name="Armour M."/>
            <person name="Olukolu B."/>
            <person name="Poorten T."/>
            <person name="Britton C."/>
            <person name="Davik J."/>
            <person name="Ashrafi H."/>
            <person name="Aiden E.L."/>
            <person name="Borodovsky M."/>
            <person name="Worthington M."/>
        </authorList>
    </citation>
    <scope>NUCLEOTIDE SEQUENCE [LARGE SCALE GENOMIC DNA]</scope>
    <source>
        <strain evidence="1">PI 553951</strain>
    </source>
</reference>
<protein>
    <submittedName>
        <fullName evidence="1">Uncharacterized protein</fullName>
    </submittedName>
</protein>